<dbReference type="EMBL" id="JAIWQS010000002">
    <property type="protein sequence ID" value="KAJ8771566.1"/>
    <property type="molecule type" value="Genomic_DNA"/>
</dbReference>
<dbReference type="Proteomes" id="UP001159364">
    <property type="component" value="Linkage Group LG02"/>
</dbReference>
<evidence type="ECO:0000313" key="1">
    <source>
        <dbReference type="EMBL" id="KAJ8771566.1"/>
    </source>
</evidence>
<proteinExistence type="predicted"/>
<keyword evidence="2" id="KW-1185">Reference proteome</keyword>
<reference evidence="1 2" key="1">
    <citation type="submission" date="2021-09" db="EMBL/GenBank/DDBJ databases">
        <title>Genomic insights and catalytic innovation underlie evolution of tropane alkaloids biosynthesis.</title>
        <authorList>
            <person name="Wang Y.-J."/>
            <person name="Tian T."/>
            <person name="Huang J.-P."/>
            <person name="Huang S.-X."/>
        </authorList>
    </citation>
    <scope>NUCLEOTIDE SEQUENCE [LARGE SCALE GENOMIC DNA]</scope>
    <source>
        <strain evidence="1">KIB-2018</strain>
        <tissue evidence="1">Leaf</tissue>
    </source>
</reference>
<dbReference type="InterPro" id="IPR044830">
    <property type="entry name" value="HD-Zip_III"/>
</dbReference>
<dbReference type="PANTHER" id="PTHR45950:SF1">
    <property type="entry name" value="HOMEOBOX-LEUCINE ZIPPER PROTEIN ATHB-15"/>
    <property type="match status" value="1"/>
</dbReference>
<name>A0AAV8TX27_9ROSI</name>
<accession>A0AAV8TX27</accession>
<dbReference type="AlphaFoldDB" id="A0AAV8TX27"/>
<evidence type="ECO:0000313" key="2">
    <source>
        <dbReference type="Proteomes" id="UP001159364"/>
    </source>
</evidence>
<organism evidence="1 2">
    <name type="scientific">Erythroxylum novogranatense</name>
    <dbReference type="NCBI Taxonomy" id="1862640"/>
    <lineage>
        <taxon>Eukaryota</taxon>
        <taxon>Viridiplantae</taxon>
        <taxon>Streptophyta</taxon>
        <taxon>Embryophyta</taxon>
        <taxon>Tracheophyta</taxon>
        <taxon>Spermatophyta</taxon>
        <taxon>Magnoliopsida</taxon>
        <taxon>eudicotyledons</taxon>
        <taxon>Gunneridae</taxon>
        <taxon>Pentapetalae</taxon>
        <taxon>rosids</taxon>
        <taxon>fabids</taxon>
        <taxon>Malpighiales</taxon>
        <taxon>Erythroxylaceae</taxon>
        <taxon>Erythroxylum</taxon>
    </lineage>
</organism>
<protein>
    <submittedName>
        <fullName evidence="1">Uncharacterized protein</fullName>
    </submittedName>
</protein>
<gene>
    <name evidence="1" type="ORF">K2173_026743</name>
</gene>
<comment type="caution">
    <text evidence="1">The sequence shown here is derived from an EMBL/GenBank/DDBJ whole genome shotgun (WGS) entry which is preliminary data.</text>
</comment>
<dbReference type="GO" id="GO:0003700">
    <property type="term" value="F:DNA-binding transcription factor activity"/>
    <property type="evidence" value="ECO:0007669"/>
    <property type="project" value="InterPro"/>
</dbReference>
<sequence>MATRDHQLKKIPRFPLLSPLLHLQETLTEFLSKATGTAVEWVQMPGMKSVHEVLRPFARVFNCTFSKITMAIGYRSLFGSTTSTTDCIGDLSSQRNQLGPSAYCSASIESKIEQNCIPCMTSYDLHRGFNEALNGFTDEGWSMMGNDGMDDVTVLVNSSPDKLMGSNLSFTNGFVYKNGILCAKASMLLS</sequence>
<dbReference type="PANTHER" id="PTHR45950">
    <property type="entry name" value="HOMEOBOX-LEUCINE ZIPPER PROTEIN ATHB-14"/>
    <property type="match status" value="1"/>
</dbReference>